<feature type="non-terminal residue" evidence="3">
    <location>
        <position position="98"/>
    </location>
</feature>
<feature type="transmembrane region" description="Helical" evidence="1">
    <location>
        <begin position="12"/>
        <end position="30"/>
    </location>
</feature>
<organism evidence="3 4">
    <name type="scientific">Halobium palmae</name>
    <dbReference type="NCBI Taxonomy" id="1776492"/>
    <lineage>
        <taxon>Archaea</taxon>
        <taxon>Methanobacteriati</taxon>
        <taxon>Methanobacteriota</taxon>
        <taxon>Stenosarchaea group</taxon>
        <taxon>Halobacteria</taxon>
        <taxon>Halobacteriales</taxon>
        <taxon>Haloferacaceae</taxon>
        <taxon>Halobium</taxon>
    </lineage>
</organism>
<dbReference type="Proteomes" id="UP001596328">
    <property type="component" value="Unassembled WGS sequence"/>
</dbReference>
<keyword evidence="3" id="KW-0808">Transferase</keyword>
<keyword evidence="3" id="KW-0418">Kinase</keyword>
<keyword evidence="1" id="KW-0472">Membrane</keyword>
<dbReference type="Pfam" id="PF16927">
    <property type="entry name" value="HisKA_7TM"/>
    <property type="match status" value="1"/>
</dbReference>
<feature type="transmembrane region" description="Helical" evidence="1">
    <location>
        <begin position="42"/>
        <end position="62"/>
    </location>
</feature>
<dbReference type="AlphaFoldDB" id="A0ABD5S376"/>
<proteinExistence type="predicted"/>
<keyword evidence="1" id="KW-1133">Transmembrane helix</keyword>
<comment type="caution">
    <text evidence="3">The sequence shown here is derived from an EMBL/GenBank/DDBJ whole genome shotgun (WGS) entry which is preliminary data.</text>
</comment>
<name>A0ABD5S376_9EURY</name>
<dbReference type="GO" id="GO:0016301">
    <property type="term" value="F:kinase activity"/>
    <property type="evidence" value="ECO:0007669"/>
    <property type="project" value="UniProtKB-KW"/>
</dbReference>
<dbReference type="EMBL" id="JBHSWU010000925">
    <property type="protein sequence ID" value="MFC6726158.1"/>
    <property type="molecule type" value="Genomic_DNA"/>
</dbReference>
<feature type="transmembrane region" description="Helical" evidence="1">
    <location>
        <begin position="74"/>
        <end position="95"/>
    </location>
</feature>
<evidence type="ECO:0000313" key="3">
    <source>
        <dbReference type="EMBL" id="MFC6726158.1"/>
    </source>
</evidence>
<feature type="domain" description="Histidine kinase N-terminal 7TM region" evidence="2">
    <location>
        <begin position="12"/>
        <end position="95"/>
    </location>
</feature>
<accession>A0ABD5S376</accession>
<sequence length="98" mass="10262">MAWQSTPYTVPLLFAAAVSLALAVVAANRLRSGRRTRTTGALVFVALSTALYAGAYGLQLAVADLPGKLLLARVTWVGIAGLSVAWPTFVLVYAAGER</sequence>
<keyword evidence="1" id="KW-0812">Transmembrane</keyword>
<dbReference type="InterPro" id="IPR031621">
    <property type="entry name" value="HisKA_7TM"/>
</dbReference>
<keyword evidence="4" id="KW-1185">Reference proteome</keyword>
<evidence type="ECO:0000259" key="2">
    <source>
        <dbReference type="Pfam" id="PF16927"/>
    </source>
</evidence>
<evidence type="ECO:0000313" key="4">
    <source>
        <dbReference type="Proteomes" id="UP001596328"/>
    </source>
</evidence>
<evidence type="ECO:0000256" key="1">
    <source>
        <dbReference type="SAM" id="Phobius"/>
    </source>
</evidence>
<reference evidence="3 4" key="1">
    <citation type="journal article" date="2019" name="Int. J. Syst. Evol. Microbiol.">
        <title>The Global Catalogue of Microorganisms (GCM) 10K type strain sequencing project: providing services to taxonomists for standard genome sequencing and annotation.</title>
        <authorList>
            <consortium name="The Broad Institute Genomics Platform"/>
            <consortium name="The Broad Institute Genome Sequencing Center for Infectious Disease"/>
            <person name="Wu L."/>
            <person name="Ma J."/>
        </authorList>
    </citation>
    <scope>NUCLEOTIDE SEQUENCE [LARGE SCALE GENOMIC DNA]</scope>
    <source>
        <strain evidence="3 4">NBRC 111368</strain>
    </source>
</reference>
<protein>
    <submittedName>
        <fullName evidence="3">Histidine kinase N-terminal 7TM domain-containing protein</fullName>
    </submittedName>
</protein>
<gene>
    <name evidence="3" type="ORF">ACFQE1_17670</name>
</gene>